<comment type="caution">
    <text evidence="1">The sequence shown here is derived from an EMBL/GenBank/DDBJ whole genome shotgun (WGS) entry which is preliminary data.</text>
</comment>
<protein>
    <recommendedName>
        <fullName evidence="3">PcfJ-like protein</fullName>
    </recommendedName>
</protein>
<evidence type="ECO:0000313" key="1">
    <source>
        <dbReference type="EMBL" id="TWT30915.1"/>
    </source>
</evidence>
<accession>A0A5C5UZJ1</accession>
<evidence type="ECO:0008006" key="3">
    <source>
        <dbReference type="Google" id="ProtNLM"/>
    </source>
</evidence>
<organism evidence="1 2">
    <name type="scientific">Blastopirellula retiformator</name>
    <dbReference type="NCBI Taxonomy" id="2527970"/>
    <lineage>
        <taxon>Bacteria</taxon>
        <taxon>Pseudomonadati</taxon>
        <taxon>Planctomycetota</taxon>
        <taxon>Planctomycetia</taxon>
        <taxon>Pirellulales</taxon>
        <taxon>Pirellulaceae</taxon>
        <taxon>Blastopirellula</taxon>
    </lineage>
</organism>
<name>A0A5C5UZJ1_9BACT</name>
<dbReference type="Proteomes" id="UP000318878">
    <property type="component" value="Unassembled WGS sequence"/>
</dbReference>
<dbReference type="EMBL" id="SJPF01000005">
    <property type="protein sequence ID" value="TWT30915.1"/>
    <property type="molecule type" value="Genomic_DNA"/>
</dbReference>
<dbReference type="Pfam" id="PF14284">
    <property type="entry name" value="PcfJ"/>
    <property type="match status" value="1"/>
</dbReference>
<dbReference type="AlphaFoldDB" id="A0A5C5UZJ1"/>
<dbReference type="OrthoDB" id="214484at2"/>
<dbReference type="InterPro" id="IPR025586">
    <property type="entry name" value="PcfJ"/>
</dbReference>
<reference evidence="1 2" key="1">
    <citation type="submission" date="2019-02" db="EMBL/GenBank/DDBJ databases">
        <title>Deep-cultivation of Planctomycetes and their phenomic and genomic characterization uncovers novel biology.</title>
        <authorList>
            <person name="Wiegand S."/>
            <person name="Jogler M."/>
            <person name="Boedeker C."/>
            <person name="Pinto D."/>
            <person name="Vollmers J."/>
            <person name="Rivas-Marin E."/>
            <person name="Kohn T."/>
            <person name="Peeters S.H."/>
            <person name="Heuer A."/>
            <person name="Rast P."/>
            <person name="Oberbeckmann S."/>
            <person name="Bunk B."/>
            <person name="Jeske O."/>
            <person name="Meyerdierks A."/>
            <person name="Storesund J.E."/>
            <person name="Kallscheuer N."/>
            <person name="Luecker S."/>
            <person name="Lage O.M."/>
            <person name="Pohl T."/>
            <person name="Merkel B.J."/>
            <person name="Hornburger P."/>
            <person name="Mueller R.-W."/>
            <person name="Bruemmer F."/>
            <person name="Labrenz M."/>
            <person name="Spormann A.M."/>
            <person name="Op Den Camp H."/>
            <person name="Overmann J."/>
            <person name="Amann R."/>
            <person name="Jetten M.S.M."/>
            <person name="Mascher T."/>
            <person name="Medema M.H."/>
            <person name="Devos D.P."/>
            <person name="Kaster A.-K."/>
            <person name="Ovreas L."/>
            <person name="Rohde M."/>
            <person name="Galperin M.Y."/>
            <person name="Jogler C."/>
        </authorList>
    </citation>
    <scope>NUCLEOTIDE SEQUENCE [LARGE SCALE GENOMIC DNA]</scope>
    <source>
        <strain evidence="1 2">Enr8</strain>
    </source>
</reference>
<proteinExistence type="predicted"/>
<keyword evidence="2" id="KW-1185">Reference proteome</keyword>
<evidence type="ECO:0000313" key="2">
    <source>
        <dbReference type="Proteomes" id="UP000318878"/>
    </source>
</evidence>
<dbReference type="RefSeq" id="WP_146435765.1">
    <property type="nucleotide sequence ID" value="NZ_SJPF01000005.1"/>
</dbReference>
<gene>
    <name evidence="1" type="ORF">Enr8_44410</name>
</gene>
<sequence>MATKSKPTDQQILESNPQLVRHLSALHLGSLKDYRDWCAANGFCRKLHKTAKLRQREVQYSRRKLAVEAMLAKRREARNADHLLLRICRDQVYRYDWQAPLEGFYRGAHLAKHDGSGANIKPQVLEKLVAHLLETKARFLDGTPYYPRFGQRAGNSALEALPLIAAHCRRWIRPIESWTPTSRSPRRQFQSLLQHLFVQYGELPAFLDQVWLAGFAERSAAWRRIYLHLAAGHNLANCNLMPLEYTKKMAHHFHQAPGNSTIEQAIRWGEVKGLGGDDALAYAVLRSRLSVDFANHKFWRVVLQWLIRYPEVDRSQVGSIIDYIQFQRFVPHYVLTGEGDPQATNAREPNFTMRGRTPQSLLRQVERWHGTVHDTFVFGMHDWPPCGIAGFDVVEEEADGQLAAWTIRELLSSKQIVQEGEVMSHCVATYIDLCEQGLSSIWSLERETPQGKSRALTIEVRPQDRQIAQYSGSHNRVPTEEECRIIRQWAQQARLRL</sequence>